<dbReference type="Gene3D" id="2.60.40.10">
    <property type="entry name" value="Immunoglobulins"/>
    <property type="match status" value="1"/>
</dbReference>
<comment type="caution">
    <text evidence="3">The sequence shown here is derived from an EMBL/GenBank/DDBJ whole genome shotgun (WGS) entry which is preliminary data.</text>
</comment>
<dbReference type="EMBL" id="JBGMEL010000013">
    <property type="protein sequence ID" value="MFA0791606.1"/>
    <property type="molecule type" value="Genomic_DNA"/>
</dbReference>
<evidence type="ECO:0000313" key="3">
    <source>
        <dbReference type="EMBL" id="MFA0791606.1"/>
    </source>
</evidence>
<feature type="chain" id="PRO_5045729386" description="Fibronectin type-III domain-containing protein" evidence="1">
    <location>
        <begin position="23"/>
        <end position="413"/>
    </location>
</feature>
<proteinExistence type="predicted"/>
<dbReference type="InterPro" id="IPR003961">
    <property type="entry name" value="FN3_dom"/>
</dbReference>
<sequence length="413" mass="45452">MSLSLRFILCFFFFLHSSLVFASSHSEFIISKSGEYEIKVSAHALDVGGGIDALRREAQGSKDSTCLRAGYLTNSAIYIYTIDISRCCYRHLNTIFDKIDTKSVTICFSILGDPSAASATTISQAGGLANSWLRSIKISQRLPYYKRQSIEFLGSKAAFISSSGCGGCSKGRQNNEINSPPAPINVIAYGGGEEREQIVLPLLQPIPLTLITPTDNSQSEGTISLRWDTPNSAEKVTGYEIEQCKDDCSTWTSIYSGTSVGPITLTGEGGTPLASGSYQYRIRAYFKSNNSRVYSDWVTTTRVGVIREGLMNPKAIRFTQDSIKSTFKNGQKVRDLSYDLKSGKLTADDVPPIRVLIRAGKIYSLDNRRLKAFQEAGSPIRVRPATPLEIATRSFKFTSRNDGTSIHIREDDL</sequence>
<gene>
    <name evidence="3" type="ORF">ACCI51_13690</name>
</gene>
<feature type="domain" description="Fibronectin type-III" evidence="2">
    <location>
        <begin position="204"/>
        <end position="306"/>
    </location>
</feature>
<dbReference type="Proteomes" id="UP001569414">
    <property type="component" value="Unassembled WGS sequence"/>
</dbReference>
<accession>A0ABV4NRP4</accession>
<protein>
    <recommendedName>
        <fullName evidence="2">Fibronectin type-III domain-containing protein</fullName>
    </recommendedName>
</protein>
<dbReference type="PROSITE" id="PS50853">
    <property type="entry name" value="FN3"/>
    <property type="match status" value="1"/>
</dbReference>
<feature type="signal peptide" evidence="1">
    <location>
        <begin position="1"/>
        <end position="22"/>
    </location>
</feature>
<evidence type="ECO:0000259" key="2">
    <source>
        <dbReference type="PROSITE" id="PS50853"/>
    </source>
</evidence>
<dbReference type="InterPro" id="IPR036116">
    <property type="entry name" value="FN3_sf"/>
</dbReference>
<evidence type="ECO:0000256" key="1">
    <source>
        <dbReference type="SAM" id="SignalP"/>
    </source>
</evidence>
<reference evidence="3 4" key="1">
    <citation type="submission" date="2024-08" db="EMBL/GenBank/DDBJ databases">
        <authorList>
            <person name="Ishaq N."/>
        </authorList>
    </citation>
    <scope>NUCLEOTIDE SEQUENCE [LARGE SCALE GENOMIC DNA]</scope>
    <source>
        <strain evidence="3 4">JCM 30400</strain>
    </source>
</reference>
<dbReference type="InterPro" id="IPR013783">
    <property type="entry name" value="Ig-like_fold"/>
</dbReference>
<keyword evidence="4" id="KW-1185">Reference proteome</keyword>
<organism evidence="3 4">
    <name type="scientific">Microbulbifer echini</name>
    <dbReference type="NCBI Taxonomy" id="1529067"/>
    <lineage>
        <taxon>Bacteria</taxon>
        <taxon>Pseudomonadati</taxon>
        <taxon>Pseudomonadota</taxon>
        <taxon>Gammaproteobacteria</taxon>
        <taxon>Cellvibrionales</taxon>
        <taxon>Microbulbiferaceae</taxon>
        <taxon>Microbulbifer</taxon>
    </lineage>
</organism>
<dbReference type="RefSeq" id="WP_371844090.1">
    <property type="nucleotide sequence ID" value="NZ_JBGMEL010000013.1"/>
</dbReference>
<name>A0ABV4NRP4_9GAMM</name>
<dbReference type="CDD" id="cd00063">
    <property type="entry name" value="FN3"/>
    <property type="match status" value="1"/>
</dbReference>
<dbReference type="SUPFAM" id="SSF49265">
    <property type="entry name" value="Fibronectin type III"/>
    <property type="match status" value="1"/>
</dbReference>
<keyword evidence="1" id="KW-0732">Signal</keyword>
<evidence type="ECO:0000313" key="4">
    <source>
        <dbReference type="Proteomes" id="UP001569414"/>
    </source>
</evidence>